<feature type="region of interest" description="Disordered" evidence="1">
    <location>
        <begin position="70"/>
        <end position="102"/>
    </location>
</feature>
<sequence length="102" mass="10963">MNDSYTTPDEAAARARAILETDVETRVEAVRVAANAALGYDAAEARLKEAAAAYERSWNAARTAGWTERDLRAAGVRAPNQSTPRTRKPRTTTAASTPKTEG</sequence>
<keyword evidence="3" id="KW-1185">Reference proteome</keyword>
<keyword evidence="2" id="KW-0614">Plasmid</keyword>
<evidence type="ECO:0000313" key="2">
    <source>
        <dbReference type="EMBL" id="ANP74877.1"/>
    </source>
</evidence>
<proteinExistence type="predicted"/>
<dbReference type="EMBL" id="CP016284">
    <property type="protein sequence ID" value="ANP74877.1"/>
    <property type="molecule type" value="Genomic_DNA"/>
</dbReference>
<evidence type="ECO:0000313" key="3">
    <source>
        <dbReference type="Proteomes" id="UP000092582"/>
    </source>
</evidence>
<evidence type="ECO:0000256" key="1">
    <source>
        <dbReference type="SAM" id="MobiDB-lite"/>
    </source>
</evidence>
<organism evidence="2 3">
    <name type="scientific">Cryobacterium arcticum</name>
    <dbReference type="NCBI Taxonomy" id="670052"/>
    <lineage>
        <taxon>Bacteria</taxon>
        <taxon>Bacillati</taxon>
        <taxon>Actinomycetota</taxon>
        <taxon>Actinomycetes</taxon>
        <taxon>Micrococcales</taxon>
        <taxon>Microbacteriaceae</taxon>
        <taxon>Cryobacterium</taxon>
    </lineage>
</organism>
<accession>A0A1B1BQI2</accession>
<dbReference type="KEGG" id="cart:PA27867_3970"/>
<protein>
    <submittedName>
        <fullName evidence="2">Uncharacterized protein</fullName>
    </submittedName>
</protein>
<name>A0A1B1BQI2_9MICO</name>
<gene>
    <name evidence="2" type="ORF">PA27867_3970</name>
</gene>
<feature type="compositionally biased region" description="Low complexity" evidence="1">
    <location>
        <begin position="91"/>
        <end position="102"/>
    </location>
</feature>
<geneLocation type="plasmid" evidence="3">
    <name>pp27867_2</name>
</geneLocation>
<dbReference type="Proteomes" id="UP000092582">
    <property type="component" value="Plasmid pP27867_2"/>
</dbReference>
<dbReference type="AlphaFoldDB" id="A0A1B1BQI2"/>
<dbReference type="RefSeq" id="WP_066600709.1">
    <property type="nucleotide sequence ID" value="NZ_CP016284.1"/>
</dbReference>
<reference evidence="2 3" key="1">
    <citation type="submission" date="2016-06" db="EMBL/GenBank/DDBJ databases">
        <title>Genome sequencing of Cryobacterium arcticum PAMC 27867.</title>
        <authorList>
            <person name="Lee J."/>
            <person name="Kim O.-S."/>
        </authorList>
    </citation>
    <scope>NUCLEOTIDE SEQUENCE [LARGE SCALE GENOMIC DNA]</scope>
    <source>
        <strain evidence="2 3">PAMC 27867</strain>
        <plasmid evidence="3">pp27867_2</plasmid>
    </source>
</reference>